<keyword evidence="4" id="KW-1185">Reference proteome</keyword>
<evidence type="ECO:0000313" key="2">
    <source>
        <dbReference type="EMBL" id="MDQ0996007.1"/>
    </source>
</evidence>
<dbReference type="EMBL" id="JAUSZT010000002">
    <property type="protein sequence ID" value="MDQ0996007.1"/>
    <property type="molecule type" value="Genomic_DNA"/>
</dbReference>
<dbReference type="Pfam" id="PF13403">
    <property type="entry name" value="Hint_2"/>
    <property type="match status" value="1"/>
</dbReference>
<dbReference type="RefSeq" id="WP_307277999.1">
    <property type="nucleotide sequence ID" value="NZ_JAUSZT010000002.1"/>
</dbReference>
<evidence type="ECO:0000313" key="4">
    <source>
        <dbReference type="Proteomes" id="UP001237780"/>
    </source>
</evidence>
<gene>
    <name evidence="2" type="ORF">QFZ34_001184</name>
    <name evidence="3" type="ORF">QFZ34_002219</name>
</gene>
<dbReference type="SUPFAM" id="SSF51294">
    <property type="entry name" value="Hedgehog/intein (Hint) domain"/>
    <property type="match status" value="1"/>
</dbReference>
<dbReference type="Gene3D" id="2.170.16.10">
    <property type="entry name" value="Hedgehog/Intein (Hint) domain"/>
    <property type="match status" value="1"/>
</dbReference>
<dbReference type="InterPro" id="IPR036844">
    <property type="entry name" value="Hint_dom_sf"/>
</dbReference>
<name>A0ABU0S8H3_9HYPH</name>
<protein>
    <recommendedName>
        <fullName evidence="1">Hedgehog/Intein (Hint) domain-containing protein</fullName>
    </recommendedName>
</protein>
<dbReference type="InterPro" id="IPR028992">
    <property type="entry name" value="Hedgehog/Intein_dom"/>
</dbReference>
<organism evidence="3 4">
    <name type="scientific">Phyllobacterium ifriqiyense</name>
    <dbReference type="NCBI Taxonomy" id="314238"/>
    <lineage>
        <taxon>Bacteria</taxon>
        <taxon>Pseudomonadati</taxon>
        <taxon>Pseudomonadota</taxon>
        <taxon>Alphaproteobacteria</taxon>
        <taxon>Hyphomicrobiales</taxon>
        <taxon>Phyllobacteriaceae</taxon>
        <taxon>Phyllobacterium</taxon>
    </lineage>
</organism>
<feature type="domain" description="Hedgehog/Intein (Hint)" evidence="1">
    <location>
        <begin position="224"/>
        <end position="361"/>
    </location>
</feature>
<sequence>MVTTTWIGGTDNMQWSNPNVDPIFNPWNTSSNWDNGIPGMDDVAILNNTSTTSYVVDVASLVLNNSSLLVSNSILVGYLNPGVISGGLIYLHGANFIAGSGVSSATGIVEIGSGASYEWNGTNSTQTIKMASVDPDHSPVESSVFSFSTQFDGTIEAFYMHNVINFNVNGASITGMSLDGHTVTYTTTAGTYTLKFGVNVNVSDLVFDVGTGKITTLQVDPNAPCFVEGTLIRTARGDVAVEALKVGDLVVTSSGAERPIVWLGCYNLKRTRSSQYEISRPVRIQANAFGEQQPYADLWISPGHAVCVRVLDEVLIPIGYLINGATIKQVDVAEITYWHVELECHDILIANGLPTESYLDCGTRALFHQSSYKRRRIDICEVTAQYCRPLTLDRSSVEAVAIRLRERAKLLGWSTTSDMDIHVVADGMRINPQGTGNLMRFQIPSNARDVHILSETFIPAEWSDGGDTRKLGISFNGFQISDDKGQCRRIEMADVYLDQQCHPVESYDNKLWRWTKGLLRVPDTLFADLYGSRCLELSVNAGGQQRWLKPIIASERRESVETAPLGMVAACALFAPASAFPNLLFKSPSTLSVDLDYLNAGDE</sequence>
<evidence type="ECO:0000259" key="1">
    <source>
        <dbReference type="Pfam" id="PF13403"/>
    </source>
</evidence>
<proteinExistence type="predicted"/>
<reference evidence="3 4" key="1">
    <citation type="submission" date="2023-07" db="EMBL/GenBank/DDBJ databases">
        <title>Comparative genomics of wheat-associated soil bacteria to identify genetic determinants of phenazine resistance.</title>
        <authorList>
            <person name="Mouncey N."/>
        </authorList>
    </citation>
    <scope>NUCLEOTIDE SEQUENCE [LARGE SCALE GENOMIC DNA]</scope>
    <source>
        <strain evidence="3 4">W4I11</strain>
    </source>
</reference>
<accession>A0ABU0S8H3</accession>
<dbReference type="EMBL" id="JAUSZT010000003">
    <property type="protein sequence ID" value="MDQ0997037.1"/>
    <property type="molecule type" value="Genomic_DNA"/>
</dbReference>
<evidence type="ECO:0000313" key="3">
    <source>
        <dbReference type="EMBL" id="MDQ0997037.1"/>
    </source>
</evidence>
<dbReference type="Proteomes" id="UP001237780">
    <property type="component" value="Unassembled WGS sequence"/>
</dbReference>
<comment type="caution">
    <text evidence="3">The sequence shown here is derived from an EMBL/GenBank/DDBJ whole genome shotgun (WGS) entry which is preliminary data.</text>
</comment>